<gene>
    <name evidence="2" type="ORF">SDC9_107460</name>
</gene>
<keyword evidence="1" id="KW-0472">Membrane</keyword>
<accession>A0A645B6B7</accession>
<evidence type="ECO:0000256" key="1">
    <source>
        <dbReference type="SAM" id="Phobius"/>
    </source>
</evidence>
<organism evidence="2">
    <name type="scientific">bioreactor metagenome</name>
    <dbReference type="NCBI Taxonomy" id="1076179"/>
    <lineage>
        <taxon>unclassified sequences</taxon>
        <taxon>metagenomes</taxon>
        <taxon>ecological metagenomes</taxon>
    </lineage>
</organism>
<proteinExistence type="predicted"/>
<evidence type="ECO:0000313" key="2">
    <source>
        <dbReference type="EMBL" id="MPM60608.1"/>
    </source>
</evidence>
<dbReference type="AlphaFoldDB" id="A0A645B6B7"/>
<dbReference type="EMBL" id="VSSQ01017887">
    <property type="protein sequence ID" value="MPM60608.1"/>
    <property type="molecule type" value="Genomic_DNA"/>
</dbReference>
<reference evidence="2" key="1">
    <citation type="submission" date="2019-08" db="EMBL/GenBank/DDBJ databases">
        <authorList>
            <person name="Kucharzyk K."/>
            <person name="Murdoch R.W."/>
            <person name="Higgins S."/>
            <person name="Loffler F."/>
        </authorList>
    </citation>
    <scope>NUCLEOTIDE SEQUENCE</scope>
</reference>
<evidence type="ECO:0008006" key="3">
    <source>
        <dbReference type="Google" id="ProtNLM"/>
    </source>
</evidence>
<name>A0A645B6B7_9ZZZZ</name>
<comment type="caution">
    <text evidence="2">The sequence shown here is derived from an EMBL/GenBank/DDBJ whole genome shotgun (WGS) entry which is preliminary data.</text>
</comment>
<feature type="transmembrane region" description="Helical" evidence="1">
    <location>
        <begin position="33"/>
        <end position="55"/>
    </location>
</feature>
<keyword evidence="1" id="KW-1133">Transmembrane helix</keyword>
<dbReference type="SUPFAM" id="SSF82171">
    <property type="entry name" value="DPP6 N-terminal domain-like"/>
    <property type="match status" value="1"/>
</dbReference>
<protein>
    <recommendedName>
        <fullName evidence="3">Protein TolB</fullName>
    </recommendedName>
</protein>
<keyword evidence="1" id="KW-0812">Transmembrane</keyword>
<sequence>MVTVKRSSKHLKYTPSRRRWNLDATSFGPALKLVLALVLLAAFALLTVYVIVPFITARVQSGEPLFSNEPTESAAVETAPPKNPILSNTVKTVQYGEGYGLPTAVVDPSVFDGRILFATGADENACDRFVRLDPETGAFESIEAERTNSTLRSPVENAEVLIYADVKADGGGTIRMIDKATRENTALAEFTMGVPKLSLEAPYLVWMERTGDSSAKLMVCDITNGDLLTLAVFTDSTYADSAPSIKSGQVLYADADETNPGSSLIRTVLLSDNSRWDYAAGSYVHDPESAGDRWAYLSGNHDGDSDLYVSIGGGSPMRVARGVIDFDITPTCVVFSRDETVYAYVFSDNKTYVISETGTNSQFVMAGGDYALWRDMTDPENPLWKYIKVI</sequence>